<dbReference type="GO" id="GO:0005737">
    <property type="term" value="C:cytoplasm"/>
    <property type="evidence" value="ECO:0007669"/>
    <property type="project" value="UniProtKB-SubCell"/>
</dbReference>
<evidence type="ECO:0000256" key="3">
    <source>
        <dbReference type="PIRNR" id="PIRNR006223"/>
    </source>
</evidence>
<dbReference type="PANTHER" id="PTHR37010:SF1">
    <property type="entry name" value="SULFURTRANSFERASE TUSE"/>
    <property type="match status" value="1"/>
</dbReference>
<dbReference type="RefSeq" id="WP_114278196.1">
    <property type="nucleotide sequence ID" value="NZ_QPJY01000001.1"/>
</dbReference>
<dbReference type="InterPro" id="IPR007453">
    <property type="entry name" value="DsrC/TusE"/>
</dbReference>
<keyword evidence="3" id="KW-0808">Transferase</keyword>
<dbReference type="Gene3D" id="1.10.10.370">
    <property type="entry name" value="DsrC-like protein, C-terminal domain"/>
    <property type="match status" value="1"/>
</dbReference>
<comment type="similarity">
    <text evidence="3">Belongs to the dsrC/tusE family.</text>
</comment>
<name>A0A369CLN8_9GAMM</name>
<dbReference type="Gene3D" id="3.30.1420.10">
    <property type="match status" value="1"/>
</dbReference>
<keyword evidence="2" id="KW-0963">Cytoplasm</keyword>
<dbReference type="GO" id="GO:0097163">
    <property type="term" value="F:sulfur carrier activity"/>
    <property type="evidence" value="ECO:0007669"/>
    <property type="project" value="TreeGrafter"/>
</dbReference>
<accession>A0A369CLN8</accession>
<dbReference type="PANTHER" id="PTHR37010">
    <property type="entry name" value="SULFURTRANSFERASE TUSE"/>
    <property type="match status" value="1"/>
</dbReference>
<dbReference type="SUPFAM" id="SSF69721">
    <property type="entry name" value="DsrC, the gamma subunit of dissimilatory sulfite reductase"/>
    <property type="match status" value="1"/>
</dbReference>
<dbReference type="GO" id="GO:0016740">
    <property type="term" value="F:transferase activity"/>
    <property type="evidence" value="ECO:0007669"/>
    <property type="project" value="UniProtKB-KW"/>
</dbReference>
<protein>
    <recommendedName>
        <fullName evidence="3">Sulfurtransferase</fullName>
        <ecNumber evidence="3">2.8.1.-</ecNumber>
    </recommendedName>
</protein>
<comment type="caution">
    <text evidence="4">The sequence shown here is derived from an EMBL/GenBank/DDBJ whole genome shotgun (WGS) entry which is preliminary data.</text>
</comment>
<gene>
    <name evidence="4" type="ORF">DFQ59_101648</name>
</gene>
<proteinExistence type="inferred from homology"/>
<sequence length="112" mass="13070">MIADTSGNTVVTDDEGYLVDPAAWDETVARQLADQERVDLTDEHWQVLRFMRGYYEEHRIIPDARFVMRFLADELGYGRKAQNYLFKLFPYGYVKQACRIAGMKRPRAWSTG</sequence>
<evidence type="ECO:0000256" key="2">
    <source>
        <dbReference type="ARBA" id="ARBA00022490"/>
    </source>
</evidence>
<dbReference type="PIRSF" id="PIRSF006223">
    <property type="entry name" value="DsrC_TusE"/>
    <property type="match status" value="1"/>
</dbReference>
<dbReference type="InterPro" id="IPR043163">
    <property type="entry name" value="DsrC-like_N"/>
</dbReference>
<comment type="function">
    <text evidence="3">Part of a sulfur-relay system.</text>
</comment>
<dbReference type="AlphaFoldDB" id="A0A369CLN8"/>
<organism evidence="4 5">
    <name type="scientific">Thioalbus denitrificans</name>
    <dbReference type="NCBI Taxonomy" id="547122"/>
    <lineage>
        <taxon>Bacteria</taxon>
        <taxon>Pseudomonadati</taxon>
        <taxon>Pseudomonadota</taxon>
        <taxon>Gammaproteobacteria</taxon>
        <taxon>Chromatiales</taxon>
        <taxon>Ectothiorhodospiraceae</taxon>
        <taxon>Thioalbus</taxon>
    </lineage>
</organism>
<dbReference type="GO" id="GO:0002143">
    <property type="term" value="P:tRNA wobble position uridine thiolation"/>
    <property type="evidence" value="ECO:0007669"/>
    <property type="project" value="TreeGrafter"/>
</dbReference>
<keyword evidence="5" id="KW-1185">Reference proteome</keyword>
<dbReference type="Proteomes" id="UP000252707">
    <property type="component" value="Unassembled WGS sequence"/>
</dbReference>
<dbReference type="EC" id="2.8.1.-" evidence="3"/>
<dbReference type="InterPro" id="IPR042072">
    <property type="entry name" value="DsrC-like_C"/>
</dbReference>
<evidence type="ECO:0000313" key="4">
    <source>
        <dbReference type="EMBL" id="RCX33347.1"/>
    </source>
</evidence>
<dbReference type="NCBIfam" id="TIGR03342">
    <property type="entry name" value="dsrC_tusE_dsvC"/>
    <property type="match status" value="1"/>
</dbReference>
<evidence type="ECO:0000313" key="5">
    <source>
        <dbReference type="Proteomes" id="UP000252707"/>
    </source>
</evidence>
<dbReference type="EMBL" id="QPJY01000001">
    <property type="protein sequence ID" value="RCX33347.1"/>
    <property type="molecule type" value="Genomic_DNA"/>
</dbReference>
<evidence type="ECO:0000256" key="1">
    <source>
        <dbReference type="ARBA" id="ARBA00004496"/>
    </source>
</evidence>
<dbReference type="Pfam" id="PF04358">
    <property type="entry name" value="DsrC"/>
    <property type="match status" value="1"/>
</dbReference>
<comment type="subcellular location">
    <subcellularLocation>
        <location evidence="1">Cytoplasm</location>
    </subcellularLocation>
</comment>
<dbReference type="OrthoDB" id="9786347at2"/>
<dbReference type="InterPro" id="IPR025526">
    <property type="entry name" value="DsrC-like_dom_sf"/>
</dbReference>
<reference evidence="4 5" key="1">
    <citation type="submission" date="2018-07" db="EMBL/GenBank/DDBJ databases">
        <title>Genomic Encyclopedia of Type Strains, Phase IV (KMG-IV): sequencing the most valuable type-strain genomes for metagenomic binning, comparative biology and taxonomic classification.</title>
        <authorList>
            <person name="Goeker M."/>
        </authorList>
    </citation>
    <scope>NUCLEOTIDE SEQUENCE [LARGE SCALE GENOMIC DNA]</scope>
    <source>
        <strain evidence="4 5">DSM 26407</strain>
    </source>
</reference>